<evidence type="ECO:0000256" key="4">
    <source>
        <dbReference type="ARBA" id="ARBA00022723"/>
    </source>
</evidence>
<dbReference type="InterPro" id="IPR011118">
    <property type="entry name" value="Tannase/feruloyl_esterase"/>
</dbReference>
<comment type="similarity">
    <text evidence="1 10">Belongs to the tannase family.</text>
</comment>
<dbReference type="OrthoDB" id="3039123at2759"/>
<evidence type="ECO:0000256" key="5">
    <source>
        <dbReference type="ARBA" id="ARBA00022729"/>
    </source>
</evidence>
<evidence type="ECO:0000256" key="8">
    <source>
        <dbReference type="ARBA" id="ARBA00023157"/>
    </source>
</evidence>
<keyword evidence="11" id="KW-1185">Reference proteome</keyword>
<reference evidence="12" key="3">
    <citation type="submission" date="2025-08" db="UniProtKB">
        <authorList>
            <consortium name="RefSeq"/>
        </authorList>
    </citation>
    <scope>IDENTIFICATION</scope>
    <source>
        <strain evidence="12">NI907</strain>
    </source>
</reference>
<dbReference type="RefSeq" id="XP_030981117.1">
    <property type="nucleotide sequence ID" value="XM_031127318.1"/>
</dbReference>
<keyword evidence="6 10" id="KW-0378">Hydrolase</keyword>
<evidence type="ECO:0000256" key="7">
    <source>
        <dbReference type="ARBA" id="ARBA00022837"/>
    </source>
</evidence>
<keyword evidence="3" id="KW-0624">Polysaccharide degradation</keyword>
<evidence type="ECO:0000313" key="11">
    <source>
        <dbReference type="Proteomes" id="UP000515153"/>
    </source>
</evidence>
<evidence type="ECO:0000256" key="1">
    <source>
        <dbReference type="ARBA" id="ARBA00006249"/>
    </source>
</evidence>
<keyword evidence="2" id="KW-0719">Serine esterase</keyword>
<dbReference type="GO" id="GO:0045493">
    <property type="term" value="P:xylan catabolic process"/>
    <property type="evidence" value="ECO:0007669"/>
    <property type="project" value="UniProtKB-KW"/>
</dbReference>
<dbReference type="GeneID" id="41962227"/>
<comment type="catalytic activity">
    <reaction evidence="9">
        <text>feruloyl-polysaccharide + H2O = ferulate + polysaccharide.</text>
        <dbReference type="EC" id="3.1.1.73"/>
    </reaction>
</comment>
<proteinExistence type="inferred from homology"/>
<accession>A0A6P8B1S2</accession>
<dbReference type="Pfam" id="PF07519">
    <property type="entry name" value="Tannase"/>
    <property type="match status" value="1"/>
</dbReference>
<dbReference type="AlphaFoldDB" id="A0A6P8B1S2"/>
<name>A0A6P8B1S2_PYRGI</name>
<evidence type="ECO:0000256" key="3">
    <source>
        <dbReference type="ARBA" id="ARBA00022651"/>
    </source>
</evidence>
<evidence type="ECO:0000313" key="12">
    <source>
        <dbReference type="RefSeq" id="XP_030981117.1"/>
    </source>
</evidence>
<sequence>MDCLAGCSLAQQPLLPPISPPPVCLASPLYTMRSSLFAAFMPVAALAQDAPAFPERCLKFAEELNGKLPNTTVWFSEAVLAGTNLTLSDNDPTCTRTSQQVDVDMCRVAMFVTTSPTSNVSVEAWLPVDWKGDRFLSTGNGGLSGCIQYEDLAYTTARGFASVSGNAGHNGTSGAAFGYSDEVIEDFSWRSVHTGVVLGKQIVEEYYGRPHQKSYYLGCSTGGRQGFKSAQDYPEDFDGIVAGAPAFAFNNLSSWSGHFYTATGKPGSPTFLSVEQWLAVQADVLKQCDGLDGHADGILEDPDMCAYRPEGLICGSGNNSTSCITGTQAETVRKVFGAIYSSDGSFTYPGMQYGADNSFVFIYLAGNPFTYSTEWFQYAIYHNPEWDPATLSPKDYVESASRDFGGISSFKGDLSGVRDRGAKILHYHGLQDQIITSTNSARYYNHVSRTMNLPSGDLDAFYRYFRVSGMGHCSGGSGASAIGNKAGDSYVSEDAADNVLTAIVDWVEKGVAPETITGTRYQNGTRSSGVIEYKRKHCKYPLRNVFKGGDASNPDSWQCV</sequence>
<dbReference type="EC" id="3.1.1.-" evidence="10"/>
<keyword evidence="3" id="KW-0858">Xylan degradation</keyword>
<dbReference type="Proteomes" id="UP000515153">
    <property type="component" value="Unplaced"/>
</dbReference>
<dbReference type="GO" id="GO:0030600">
    <property type="term" value="F:feruloyl esterase activity"/>
    <property type="evidence" value="ECO:0007669"/>
    <property type="project" value="UniProtKB-EC"/>
</dbReference>
<dbReference type="PANTHER" id="PTHR33938">
    <property type="entry name" value="FERULOYL ESTERASE B-RELATED"/>
    <property type="match status" value="1"/>
</dbReference>
<evidence type="ECO:0000256" key="10">
    <source>
        <dbReference type="RuleBase" id="RU361238"/>
    </source>
</evidence>
<evidence type="ECO:0000256" key="6">
    <source>
        <dbReference type="ARBA" id="ARBA00022801"/>
    </source>
</evidence>
<dbReference type="GO" id="GO:0046872">
    <property type="term" value="F:metal ion binding"/>
    <property type="evidence" value="ECO:0007669"/>
    <property type="project" value="UniProtKB-KW"/>
</dbReference>
<keyword evidence="5" id="KW-0732">Signal</keyword>
<dbReference type="PANTHER" id="PTHR33938:SF15">
    <property type="entry name" value="FERULOYL ESTERASE B-RELATED"/>
    <property type="match status" value="1"/>
</dbReference>
<evidence type="ECO:0000256" key="9">
    <source>
        <dbReference type="ARBA" id="ARBA00034075"/>
    </source>
</evidence>
<gene>
    <name evidence="12" type="ORF">PgNI_07303</name>
</gene>
<dbReference type="Gene3D" id="3.40.50.1820">
    <property type="entry name" value="alpha/beta hydrolase"/>
    <property type="match status" value="1"/>
</dbReference>
<keyword evidence="7" id="KW-0106">Calcium</keyword>
<keyword evidence="8" id="KW-1015">Disulfide bond</keyword>
<evidence type="ECO:0000256" key="2">
    <source>
        <dbReference type="ARBA" id="ARBA00022487"/>
    </source>
</evidence>
<reference evidence="12" key="1">
    <citation type="journal article" date="2019" name="Mol. Biol. Evol.">
        <title>Blast fungal genomes show frequent chromosomal changes, gene gains and losses, and effector gene turnover.</title>
        <authorList>
            <person name="Gomez Luciano L.B."/>
            <person name="Jason Tsai I."/>
            <person name="Chuma I."/>
            <person name="Tosa Y."/>
            <person name="Chen Y.H."/>
            <person name="Li J.Y."/>
            <person name="Li M.Y."/>
            <person name="Jade Lu M.Y."/>
            <person name="Nakayashiki H."/>
            <person name="Li W.H."/>
        </authorList>
    </citation>
    <scope>NUCLEOTIDE SEQUENCE</scope>
    <source>
        <strain evidence="12">NI907</strain>
    </source>
</reference>
<reference evidence="12" key="2">
    <citation type="submission" date="2019-10" db="EMBL/GenBank/DDBJ databases">
        <authorList>
            <consortium name="NCBI Genome Project"/>
        </authorList>
    </citation>
    <scope>NUCLEOTIDE SEQUENCE</scope>
    <source>
        <strain evidence="12">NI907</strain>
    </source>
</reference>
<protein>
    <recommendedName>
        <fullName evidence="10">Carboxylic ester hydrolase</fullName>
        <ecNumber evidence="10">3.1.1.-</ecNumber>
    </recommendedName>
</protein>
<dbReference type="KEGG" id="pgri:PgNI_07303"/>
<dbReference type="InterPro" id="IPR029058">
    <property type="entry name" value="AB_hydrolase_fold"/>
</dbReference>
<keyword evidence="4" id="KW-0479">Metal-binding</keyword>
<dbReference type="SUPFAM" id="SSF53474">
    <property type="entry name" value="alpha/beta-Hydrolases"/>
    <property type="match status" value="1"/>
</dbReference>
<keyword evidence="3" id="KW-0119">Carbohydrate metabolism</keyword>
<organism evidence="11 12">
    <name type="scientific">Pyricularia grisea</name>
    <name type="common">Crabgrass-specific blast fungus</name>
    <name type="synonym">Magnaporthe grisea</name>
    <dbReference type="NCBI Taxonomy" id="148305"/>
    <lineage>
        <taxon>Eukaryota</taxon>
        <taxon>Fungi</taxon>
        <taxon>Dikarya</taxon>
        <taxon>Ascomycota</taxon>
        <taxon>Pezizomycotina</taxon>
        <taxon>Sordariomycetes</taxon>
        <taxon>Sordariomycetidae</taxon>
        <taxon>Magnaporthales</taxon>
        <taxon>Pyriculariaceae</taxon>
        <taxon>Pyricularia</taxon>
    </lineage>
</organism>